<evidence type="ECO:0000256" key="3">
    <source>
        <dbReference type="ARBA" id="ARBA00022448"/>
    </source>
</evidence>
<keyword evidence="8" id="KW-0050">Antiport</keyword>
<protein>
    <submittedName>
        <fullName evidence="10">K+/H+ antiporter subunit F</fullName>
    </submittedName>
</protein>
<dbReference type="PIRSF" id="PIRSF028784">
    <property type="entry name" value="MrpF"/>
    <property type="match status" value="1"/>
</dbReference>
<evidence type="ECO:0000256" key="9">
    <source>
        <dbReference type="SAM" id="Phobius"/>
    </source>
</evidence>
<keyword evidence="11" id="KW-1185">Reference proteome</keyword>
<dbReference type="InterPro" id="IPR007208">
    <property type="entry name" value="MrpF/PhaF-like"/>
</dbReference>
<dbReference type="NCBIfam" id="NF004812">
    <property type="entry name" value="PRK06161.1"/>
    <property type="match status" value="1"/>
</dbReference>
<evidence type="ECO:0000256" key="4">
    <source>
        <dbReference type="ARBA" id="ARBA00022475"/>
    </source>
</evidence>
<keyword evidence="4 8" id="KW-1003">Cell membrane</keyword>
<name>A0ABS5XAC7_9GAMM</name>
<keyword evidence="5 9" id="KW-0812">Transmembrane</keyword>
<organism evidence="10 11">
    <name type="scientific">Metapseudomonas boanensis</name>
    <dbReference type="NCBI Taxonomy" id="2822138"/>
    <lineage>
        <taxon>Bacteria</taxon>
        <taxon>Pseudomonadati</taxon>
        <taxon>Pseudomonadota</taxon>
        <taxon>Gammaproteobacteria</taxon>
        <taxon>Pseudomonadales</taxon>
        <taxon>Pseudomonadaceae</taxon>
        <taxon>Metapseudomonas</taxon>
    </lineage>
</organism>
<gene>
    <name evidence="10" type="ORF">J7302_00505</name>
</gene>
<comment type="caution">
    <text evidence="10">The sequence shown here is derived from an EMBL/GenBank/DDBJ whole genome shotgun (WGS) entry which is preliminary data.</text>
</comment>
<accession>A0ABS5XAC7</accession>
<dbReference type="Proteomes" id="UP001519667">
    <property type="component" value="Unassembled WGS sequence"/>
</dbReference>
<reference evidence="10 11" key="1">
    <citation type="submission" date="2021-04" db="EMBL/GenBank/DDBJ databases">
        <title>Pseudomonas boanensis sp. nov., a bacterium isolated from river water used for household purposes in Boane District, Mozambique.</title>
        <authorList>
            <person name="Nicklasson M."/>
            <person name="Martin-Rodriguez A.J."/>
            <person name="Thorell K."/>
            <person name="Neves L."/>
            <person name="Mussagy A."/>
            <person name="Rydberg H.A."/>
            <person name="Hernroth B."/>
            <person name="Svensson-Stadler L."/>
            <person name="Sjoling A."/>
        </authorList>
    </citation>
    <scope>NUCLEOTIDE SEQUENCE [LARGE SCALE GENOMIC DNA]</scope>
    <source>
        <strain evidence="10 11">DB1</strain>
    </source>
</reference>
<evidence type="ECO:0000256" key="5">
    <source>
        <dbReference type="ARBA" id="ARBA00022692"/>
    </source>
</evidence>
<dbReference type="RefSeq" id="WP_215368626.1">
    <property type="nucleotide sequence ID" value="NZ_JAGTIS010000001.1"/>
</dbReference>
<evidence type="ECO:0000313" key="10">
    <source>
        <dbReference type="EMBL" id="MBT8764641.1"/>
    </source>
</evidence>
<dbReference type="PANTHER" id="PTHR34702">
    <property type="entry name" value="NA(+)/H(+) ANTIPORTER SUBUNIT F1"/>
    <property type="match status" value="1"/>
</dbReference>
<proteinExistence type="inferred from homology"/>
<dbReference type="Pfam" id="PF04066">
    <property type="entry name" value="MrpF_PhaF"/>
    <property type="match status" value="1"/>
</dbReference>
<dbReference type="PANTHER" id="PTHR34702:SF1">
    <property type="entry name" value="NA(+)_H(+) ANTIPORTER SUBUNIT F"/>
    <property type="match status" value="1"/>
</dbReference>
<evidence type="ECO:0000256" key="2">
    <source>
        <dbReference type="ARBA" id="ARBA00009212"/>
    </source>
</evidence>
<keyword evidence="8" id="KW-0406">Ion transport</keyword>
<keyword evidence="6 9" id="KW-1133">Transmembrane helix</keyword>
<evidence type="ECO:0000256" key="7">
    <source>
        <dbReference type="ARBA" id="ARBA00023136"/>
    </source>
</evidence>
<sequence>MLAYVIPLCLIFLGLALLLTLARLIKGPCLPDRALALDTLYVNAIALLTLFGIWKGSALYFEVALLIAVLGFVGTVAVAKYMLRGDIIE</sequence>
<feature type="transmembrane region" description="Helical" evidence="9">
    <location>
        <begin position="61"/>
        <end position="83"/>
    </location>
</feature>
<dbReference type="EMBL" id="JAGTIS010000001">
    <property type="protein sequence ID" value="MBT8764641.1"/>
    <property type="molecule type" value="Genomic_DNA"/>
</dbReference>
<evidence type="ECO:0000256" key="6">
    <source>
        <dbReference type="ARBA" id="ARBA00022989"/>
    </source>
</evidence>
<comment type="similarity">
    <text evidence="2 8">Belongs to the CPA3 antiporters (TC 2.A.63) subunit F family.</text>
</comment>
<evidence type="ECO:0000256" key="1">
    <source>
        <dbReference type="ARBA" id="ARBA00004651"/>
    </source>
</evidence>
<feature type="transmembrane region" description="Helical" evidence="9">
    <location>
        <begin position="34"/>
        <end position="54"/>
    </location>
</feature>
<evidence type="ECO:0000256" key="8">
    <source>
        <dbReference type="PIRNR" id="PIRNR028784"/>
    </source>
</evidence>
<evidence type="ECO:0000313" key="11">
    <source>
        <dbReference type="Proteomes" id="UP001519667"/>
    </source>
</evidence>
<keyword evidence="7 8" id="KW-0472">Membrane</keyword>
<comment type="subcellular location">
    <subcellularLocation>
        <location evidence="1 8">Cell membrane</location>
        <topology evidence="1 8">Multi-pass membrane protein</topology>
    </subcellularLocation>
</comment>
<keyword evidence="3 8" id="KW-0813">Transport</keyword>